<dbReference type="Pfam" id="PF05406">
    <property type="entry name" value="WGR"/>
    <property type="match status" value="1"/>
</dbReference>
<evidence type="ECO:0000313" key="3">
    <source>
        <dbReference type="Proteomes" id="UP001143370"/>
    </source>
</evidence>
<protein>
    <recommendedName>
        <fullName evidence="1">WGR domain-containing protein</fullName>
    </recommendedName>
</protein>
<evidence type="ECO:0000259" key="1">
    <source>
        <dbReference type="PROSITE" id="PS51977"/>
    </source>
</evidence>
<proteinExistence type="predicted"/>
<dbReference type="CDD" id="cd07996">
    <property type="entry name" value="WGR_MMR_like"/>
    <property type="match status" value="1"/>
</dbReference>
<sequence>MDHARTRVGLCIMLDDHRPSPSMLQVLVLDRIDASQNMARYYVLSIEPTLFGETAMVREWGRIGSFGQRRTELYAQREDARMALGTWLDRKLRRGYQLRIAPALHGGNGTTRLPDSRHE</sequence>
<dbReference type="InterPro" id="IPR036930">
    <property type="entry name" value="WGR_dom_sf"/>
</dbReference>
<dbReference type="EMBL" id="BSFJ01000002">
    <property type="protein sequence ID" value="GLK70234.1"/>
    <property type="molecule type" value="Genomic_DNA"/>
</dbReference>
<dbReference type="AlphaFoldDB" id="A0A9W6J6I2"/>
<dbReference type="SMART" id="SM00773">
    <property type="entry name" value="WGR"/>
    <property type="match status" value="1"/>
</dbReference>
<dbReference type="PROSITE" id="PS51977">
    <property type="entry name" value="WGR"/>
    <property type="match status" value="1"/>
</dbReference>
<reference evidence="2" key="2">
    <citation type="submission" date="2023-01" db="EMBL/GenBank/DDBJ databases">
        <authorList>
            <person name="Sun Q."/>
            <person name="Evtushenko L."/>
        </authorList>
    </citation>
    <scope>NUCLEOTIDE SEQUENCE</scope>
    <source>
        <strain evidence="2">VKM B-2484</strain>
    </source>
</reference>
<comment type="caution">
    <text evidence="2">The sequence shown here is derived from an EMBL/GenBank/DDBJ whole genome shotgun (WGS) entry which is preliminary data.</text>
</comment>
<evidence type="ECO:0000313" key="2">
    <source>
        <dbReference type="EMBL" id="GLK70234.1"/>
    </source>
</evidence>
<dbReference type="Gene3D" id="2.20.140.10">
    <property type="entry name" value="WGR domain"/>
    <property type="match status" value="1"/>
</dbReference>
<dbReference type="InterPro" id="IPR049809">
    <property type="entry name" value="YehF/YfeS-like_WGR"/>
</dbReference>
<reference evidence="2" key="1">
    <citation type="journal article" date="2014" name="Int. J. Syst. Evol. Microbiol.">
        <title>Complete genome sequence of Corynebacterium casei LMG S-19264T (=DSM 44701T), isolated from a smear-ripened cheese.</title>
        <authorList>
            <consortium name="US DOE Joint Genome Institute (JGI-PGF)"/>
            <person name="Walter F."/>
            <person name="Albersmeier A."/>
            <person name="Kalinowski J."/>
            <person name="Ruckert C."/>
        </authorList>
    </citation>
    <scope>NUCLEOTIDE SEQUENCE</scope>
    <source>
        <strain evidence="2">VKM B-2484</strain>
    </source>
</reference>
<name>A0A9W6J6I2_9HYPH</name>
<feature type="domain" description="WGR" evidence="1">
    <location>
        <begin position="20"/>
        <end position="109"/>
    </location>
</feature>
<keyword evidence="3" id="KW-1185">Reference proteome</keyword>
<gene>
    <name evidence="2" type="ORF">GCM10017643_03490</name>
</gene>
<organism evidence="2 3">
    <name type="scientific">Ancylobacter dichloromethanicus</name>
    <dbReference type="NCBI Taxonomy" id="518825"/>
    <lineage>
        <taxon>Bacteria</taxon>
        <taxon>Pseudomonadati</taxon>
        <taxon>Pseudomonadota</taxon>
        <taxon>Alphaproteobacteria</taxon>
        <taxon>Hyphomicrobiales</taxon>
        <taxon>Xanthobacteraceae</taxon>
        <taxon>Ancylobacter</taxon>
    </lineage>
</organism>
<dbReference type="InterPro" id="IPR008893">
    <property type="entry name" value="WGR_domain"/>
</dbReference>
<accession>A0A9W6J6I2</accession>
<dbReference type="Proteomes" id="UP001143370">
    <property type="component" value="Unassembled WGS sequence"/>
</dbReference>
<dbReference type="SUPFAM" id="SSF142921">
    <property type="entry name" value="WGR domain-like"/>
    <property type="match status" value="1"/>
</dbReference>